<sequence>MAITHLLQDFDKFHGSGTETVITDATLEEHQLEAFEQGYKAGWDDSASAHFEDSARHKADLAASLQQFSFTFHDAQSQLLKSLRPLFQQISEALLPEIARASLPQLVAEQLAQLAADQLGDHMTLRCSGADRANLESALSEFGDYAIKIEAAPDMKPGEVEISTDHEEQRIDLTHVLTGIAEALEAFTHEAERKRKHA</sequence>
<accession>A0A4S3M8A7</accession>
<organism evidence="1 2">
    <name type="scientific">Thalassobius vesicularis</name>
    <dbReference type="NCBI Taxonomy" id="1294297"/>
    <lineage>
        <taxon>Bacteria</taxon>
        <taxon>Pseudomonadati</taxon>
        <taxon>Pseudomonadota</taxon>
        <taxon>Alphaproteobacteria</taxon>
        <taxon>Rhodobacterales</taxon>
        <taxon>Roseobacteraceae</taxon>
        <taxon>Thalassovita</taxon>
    </lineage>
</organism>
<evidence type="ECO:0000313" key="1">
    <source>
        <dbReference type="EMBL" id="THD73801.1"/>
    </source>
</evidence>
<reference evidence="1 2" key="1">
    <citation type="submission" date="2019-04" db="EMBL/GenBank/DDBJ databases">
        <title>Draft genome sequence of Youngimonas vesicularis.</title>
        <authorList>
            <person name="Hameed A."/>
        </authorList>
    </citation>
    <scope>NUCLEOTIDE SEQUENCE [LARGE SCALE GENOMIC DNA]</scope>
    <source>
        <strain evidence="1 2">CC-AMW-E</strain>
    </source>
</reference>
<dbReference type="EMBL" id="SSMD01000004">
    <property type="protein sequence ID" value="THD73801.1"/>
    <property type="molecule type" value="Genomic_DNA"/>
</dbReference>
<dbReference type="OrthoDB" id="7870971at2"/>
<evidence type="ECO:0000313" key="2">
    <source>
        <dbReference type="Proteomes" id="UP000306113"/>
    </source>
</evidence>
<keyword evidence="2" id="KW-1185">Reference proteome</keyword>
<proteinExistence type="predicted"/>
<gene>
    <name evidence="1" type="ORF">E7681_09295</name>
</gene>
<dbReference type="Proteomes" id="UP000306113">
    <property type="component" value="Unassembled WGS sequence"/>
</dbReference>
<comment type="caution">
    <text evidence="1">The sequence shown here is derived from an EMBL/GenBank/DDBJ whole genome shotgun (WGS) entry which is preliminary data.</text>
</comment>
<dbReference type="AlphaFoldDB" id="A0A4S3M8A7"/>
<dbReference type="RefSeq" id="WP_136339014.1">
    <property type="nucleotide sequence ID" value="NZ_SSMD01000004.1"/>
</dbReference>
<protein>
    <submittedName>
        <fullName evidence="1">Uncharacterized protein</fullName>
    </submittedName>
</protein>
<name>A0A4S3M8A7_9RHOB</name>